<feature type="transmembrane region" description="Helical" evidence="1">
    <location>
        <begin position="6"/>
        <end position="25"/>
    </location>
</feature>
<sequence length="75" mass="8221">MTVYTAMYAILGAIWTIARMRSLLAAQKNKEAAVYGGTMLLALVTGSLLLLDVKLPSFILPVQRLLEPIGQFLLQ</sequence>
<protein>
    <submittedName>
        <fullName evidence="2">Uncharacterized protein</fullName>
    </submittedName>
</protein>
<keyword evidence="1" id="KW-0472">Membrane</keyword>
<keyword evidence="3" id="KW-1185">Reference proteome</keyword>
<gene>
    <name evidence="2" type="ORF">KB449_12465</name>
</gene>
<evidence type="ECO:0000313" key="3">
    <source>
        <dbReference type="Proteomes" id="UP001161691"/>
    </source>
</evidence>
<feature type="transmembrane region" description="Helical" evidence="1">
    <location>
        <begin position="32"/>
        <end position="51"/>
    </location>
</feature>
<keyword evidence="1" id="KW-1133">Transmembrane helix</keyword>
<dbReference type="EMBL" id="JAGRPV010000001">
    <property type="protein sequence ID" value="MDI4645785.1"/>
    <property type="molecule type" value="Genomic_DNA"/>
</dbReference>
<organism evidence="2 3">
    <name type="scientific">Cohnella hashimotonis</name>
    <dbReference type="NCBI Taxonomy" id="2826895"/>
    <lineage>
        <taxon>Bacteria</taxon>
        <taxon>Bacillati</taxon>
        <taxon>Bacillota</taxon>
        <taxon>Bacilli</taxon>
        <taxon>Bacillales</taxon>
        <taxon>Paenibacillaceae</taxon>
        <taxon>Cohnella</taxon>
    </lineage>
</organism>
<dbReference type="RefSeq" id="WP_282908686.1">
    <property type="nucleotide sequence ID" value="NZ_JAGRPV010000001.1"/>
</dbReference>
<evidence type="ECO:0000313" key="2">
    <source>
        <dbReference type="EMBL" id="MDI4645785.1"/>
    </source>
</evidence>
<keyword evidence="1" id="KW-0812">Transmembrane</keyword>
<dbReference type="Proteomes" id="UP001161691">
    <property type="component" value="Unassembled WGS sequence"/>
</dbReference>
<evidence type="ECO:0000256" key="1">
    <source>
        <dbReference type="SAM" id="Phobius"/>
    </source>
</evidence>
<proteinExistence type="predicted"/>
<name>A0ABT6TGE8_9BACL</name>
<accession>A0ABT6TGE8</accession>
<comment type="caution">
    <text evidence="2">The sequence shown here is derived from an EMBL/GenBank/DDBJ whole genome shotgun (WGS) entry which is preliminary data.</text>
</comment>
<reference evidence="2" key="1">
    <citation type="submission" date="2023-04" db="EMBL/GenBank/DDBJ databases">
        <title>Comparative genomic analysis of Cohnella hashimotonis sp. nov., isolated from the International Space Station.</title>
        <authorList>
            <person name="Venkateswaran K."/>
            <person name="Simpson A."/>
        </authorList>
    </citation>
    <scope>NUCLEOTIDE SEQUENCE</scope>
    <source>
        <strain evidence="2">F6_2S_P_1</strain>
    </source>
</reference>